<dbReference type="EMBL" id="JAESDN010000004">
    <property type="protein sequence ID" value="KAG7051853.1"/>
    <property type="molecule type" value="Genomic_DNA"/>
</dbReference>
<feature type="compositionally biased region" description="Polar residues" evidence="1">
    <location>
        <begin position="26"/>
        <end position="37"/>
    </location>
</feature>
<feature type="compositionally biased region" description="Basic and acidic residues" evidence="1">
    <location>
        <begin position="16"/>
        <end position="25"/>
    </location>
</feature>
<evidence type="ECO:0000313" key="3">
    <source>
        <dbReference type="Proteomes" id="UP000699042"/>
    </source>
</evidence>
<keyword evidence="3" id="KW-1185">Reference proteome</keyword>
<organism evidence="2 3">
    <name type="scientific">Colletotrichum scovillei</name>
    <dbReference type="NCBI Taxonomy" id="1209932"/>
    <lineage>
        <taxon>Eukaryota</taxon>
        <taxon>Fungi</taxon>
        <taxon>Dikarya</taxon>
        <taxon>Ascomycota</taxon>
        <taxon>Pezizomycotina</taxon>
        <taxon>Sordariomycetes</taxon>
        <taxon>Hypocreomycetidae</taxon>
        <taxon>Glomerellales</taxon>
        <taxon>Glomerellaceae</taxon>
        <taxon>Colletotrichum</taxon>
        <taxon>Colletotrichum acutatum species complex</taxon>
    </lineage>
</organism>
<feature type="compositionally biased region" description="Polar residues" evidence="1">
    <location>
        <begin position="1"/>
        <end position="13"/>
    </location>
</feature>
<evidence type="ECO:0000313" key="2">
    <source>
        <dbReference type="EMBL" id="KAG7051853.1"/>
    </source>
</evidence>
<dbReference type="Proteomes" id="UP000699042">
    <property type="component" value="Unassembled WGS sequence"/>
</dbReference>
<feature type="region of interest" description="Disordered" evidence="1">
    <location>
        <begin position="1"/>
        <end position="37"/>
    </location>
</feature>
<protein>
    <submittedName>
        <fullName evidence="2">Uncharacterized protein</fullName>
    </submittedName>
</protein>
<proteinExistence type="predicted"/>
<reference evidence="2" key="1">
    <citation type="submission" date="2021-05" db="EMBL/GenBank/DDBJ databases">
        <title>Comparative genomics of three Colletotrichum scovillei strains and genetic complementation revealed genes involved fungal growth and virulence on chili pepper.</title>
        <authorList>
            <person name="Hsieh D.-K."/>
            <person name="Chuang S.-C."/>
            <person name="Chen C.-Y."/>
            <person name="Chao Y.-T."/>
            <person name="Lu M.-Y.J."/>
            <person name="Lee M.-H."/>
            <person name="Shih M.-C."/>
        </authorList>
    </citation>
    <scope>NUCLEOTIDE SEQUENCE</scope>
    <source>
        <strain evidence="2">Coll-153</strain>
    </source>
</reference>
<sequence>MTWAASQGHSMDNCSFDEKRNRENSESGLRISQFSSS</sequence>
<evidence type="ECO:0000256" key="1">
    <source>
        <dbReference type="SAM" id="MobiDB-lite"/>
    </source>
</evidence>
<accession>A0A9P7R811</accession>
<comment type="caution">
    <text evidence="2">The sequence shown here is derived from an EMBL/GenBank/DDBJ whole genome shotgun (WGS) entry which is preliminary data.</text>
</comment>
<dbReference type="AlphaFoldDB" id="A0A9P7R811"/>
<gene>
    <name evidence="2" type="ORF">JMJ77_002467</name>
</gene>
<name>A0A9P7R811_9PEZI</name>